<protein>
    <submittedName>
        <fullName evidence="2">Uncharacterized protein</fullName>
    </submittedName>
</protein>
<feature type="chain" id="PRO_5042258925" evidence="1">
    <location>
        <begin position="20"/>
        <end position="139"/>
    </location>
</feature>
<evidence type="ECO:0000313" key="2">
    <source>
        <dbReference type="EMBL" id="KAJ7735528.1"/>
    </source>
</evidence>
<keyword evidence="1" id="KW-0732">Signal</keyword>
<dbReference type="AlphaFoldDB" id="A0AAD7I5Q0"/>
<proteinExistence type="predicted"/>
<evidence type="ECO:0000313" key="3">
    <source>
        <dbReference type="Proteomes" id="UP001215280"/>
    </source>
</evidence>
<feature type="signal peptide" evidence="1">
    <location>
        <begin position="1"/>
        <end position="19"/>
    </location>
</feature>
<accession>A0AAD7I5Q0</accession>
<evidence type="ECO:0000256" key="1">
    <source>
        <dbReference type="SAM" id="SignalP"/>
    </source>
</evidence>
<gene>
    <name evidence="2" type="ORF">DFH07DRAFT_1065019</name>
</gene>
<dbReference type="Proteomes" id="UP001215280">
    <property type="component" value="Unassembled WGS sequence"/>
</dbReference>
<sequence>MVKLSAGFVTLCAAACALAGSVPVKRQTTAPQCAVDTVQYIFWINTLGGVLQSSSPQSSSGIILGAEALAVVGILNDINLSLVSAVANGNSVAQSGFITNIGPMFDEVNKLLTEAGDSSALTALANAQDATSSIAADCN</sequence>
<comment type="caution">
    <text evidence="2">The sequence shown here is derived from an EMBL/GenBank/DDBJ whole genome shotgun (WGS) entry which is preliminary data.</text>
</comment>
<keyword evidence="3" id="KW-1185">Reference proteome</keyword>
<dbReference type="EMBL" id="JARJLG010000154">
    <property type="protein sequence ID" value="KAJ7735528.1"/>
    <property type="molecule type" value="Genomic_DNA"/>
</dbReference>
<reference evidence="2" key="1">
    <citation type="submission" date="2023-03" db="EMBL/GenBank/DDBJ databases">
        <title>Massive genome expansion in bonnet fungi (Mycena s.s.) driven by repeated elements and novel gene families across ecological guilds.</title>
        <authorList>
            <consortium name="Lawrence Berkeley National Laboratory"/>
            <person name="Harder C.B."/>
            <person name="Miyauchi S."/>
            <person name="Viragh M."/>
            <person name="Kuo A."/>
            <person name="Thoen E."/>
            <person name="Andreopoulos B."/>
            <person name="Lu D."/>
            <person name="Skrede I."/>
            <person name="Drula E."/>
            <person name="Henrissat B."/>
            <person name="Morin E."/>
            <person name="Kohler A."/>
            <person name="Barry K."/>
            <person name="LaButti K."/>
            <person name="Morin E."/>
            <person name="Salamov A."/>
            <person name="Lipzen A."/>
            <person name="Mereny Z."/>
            <person name="Hegedus B."/>
            <person name="Baldrian P."/>
            <person name="Stursova M."/>
            <person name="Weitz H."/>
            <person name="Taylor A."/>
            <person name="Grigoriev I.V."/>
            <person name="Nagy L.G."/>
            <person name="Martin F."/>
            <person name="Kauserud H."/>
        </authorList>
    </citation>
    <scope>NUCLEOTIDE SEQUENCE</scope>
    <source>
        <strain evidence="2">CBHHK188m</strain>
    </source>
</reference>
<organism evidence="2 3">
    <name type="scientific">Mycena maculata</name>
    <dbReference type="NCBI Taxonomy" id="230809"/>
    <lineage>
        <taxon>Eukaryota</taxon>
        <taxon>Fungi</taxon>
        <taxon>Dikarya</taxon>
        <taxon>Basidiomycota</taxon>
        <taxon>Agaricomycotina</taxon>
        <taxon>Agaricomycetes</taxon>
        <taxon>Agaricomycetidae</taxon>
        <taxon>Agaricales</taxon>
        <taxon>Marasmiineae</taxon>
        <taxon>Mycenaceae</taxon>
        <taxon>Mycena</taxon>
    </lineage>
</organism>
<name>A0AAD7I5Q0_9AGAR</name>